<evidence type="ECO:0000313" key="12">
    <source>
        <dbReference type="Proteomes" id="UP000695022"/>
    </source>
</evidence>
<evidence type="ECO:0000256" key="9">
    <source>
        <dbReference type="RuleBase" id="RU000406"/>
    </source>
</evidence>
<evidence type="ECO:0000256" key="8">
    <source>
        <dbReference type="ARBA" id="ARBA00023277"/>
    </source>
</evidence>
<name>A0ABM1E0P9_PRICU</name>
<feature type="compositionally biased region" description="Polar residues" evidence="10">
    <location>
        <begin position="162"/>
        <end position="192"/>
    </location>
</feature>
<evidence type="ECO:0000256" key="7">
    <source>
        <dbReference type="ARBA" id="ARBA00023157"/>
    </source>
</evidence>
<evidence type="ECO:0000313" key="13">
    <source>
        <dbReference type="RefSeq" id="XP_014665770.1"/>
    </source>
</evidence>
<dbReference type="GeneID" id="106807820"/>
<evidence type="ECO:0000256" key="6">
    <source>
        <dbReference type="ARBA" id="ARBA00022729"/>
    </source>
</evidence>
<evidence type="ECO:0000256" key="3">
    <source>
        <dbReference type="ARBA" id="ARBA00022525"/>
    </source>
</evidence>
<dbReference type="CDD" id="cd04367">
    <property type="entry name" value="IlGF_insulin_like"/>
    <property type="match status" value="1"/>
</dbReference>
<reference evidence="13" key="1">
    <citation type="submission" date="2025-08" db="UniProtKB">
        <authorList>
            <consortium name="RefSeq"/>
        </authorList>
    </citation>
    <scope>IDENTIFICATION</scope>
</reference>
<dbReference type="Pfam" id="PF00049">
    <property type="entry name" value="Insulin"/>
    <property type="match status" value="1"/>
</dbReference>
<organism evidence="12 13">
    <name type="scientific">Priapulus caudatus</name>
    <name type="common">Priapulid worm</name>
    <dbReference type="NCBI Taxonomy" id="37621"/>
    <lineage>
        <taxon>Eukaryota</taxon>
        <taxon>Metazoa</taxon>
        <taxon>Ecdysozoa</taxon>
        <taxon>Scalidophora</taxon>
        <taxon>Priapulida</taxon>
        <taxon>Priapulimorpha</taxon>
        <taxon>Priapulimorphida</taxon>
        <taxon>Priapulidae</taxon>
        <taxon>Priapulus</taxon>
    </lineage>
</organism>
<accession>A0ABM1E0P9</accession>
<evidence type="ECO:0000256" key="10">
    <source>
        <dbReference type="SAM" id="MobiDB-lite"/>
    </source>
</evidence>
<feature type="region of interest" description="Disordered" evidence="10">
    <location>
        <begin position="155"/>
        <end position="192"/>
    </location>
</feature>
<dbReference type="InterPro" id="IPR022353">
    <property type="entry name" value="Insulin_CS"/>
</dbReference>
<keyword evidence="3 9" id="KW-0964">Secreted</keyword>
<keyword evidence="12" id="KW-1185">Reference proteome</keyword>
<keyword evidence="8" id="KW-0119">Carbohydrate metabolism</keyword>
<keyword evidence="4" id="KW-0313">Glucose metabolism</keyword>
<evidence type="ECO:0000256" key="2">
    <source>
        <dbReference type="ARBA" id="ARBA00009034"/>
    </source>
</evidence>
<dbReference type="Proteomes" id="UP000695022">
    <property type="component" value="Unplaced"/>
</dbReference>
<dbReference type="RefSeq" id="XP_014665770.1">
    <property type="nucleotide sequence ID" value="XM_014810284.1"/>
</dbReference>
<dbReference type="SMART" id="SM00078">
    <property type="entry name" value="IlGF"/>
    <property type="match status" value="1"/>
</dbReference>
<keyword evidence="7" id="KW-1015">Disulfide bond</keyword>
<dbReference type="PROSITE" id="PS00262">
    <property type="entry name" value="INSULIN"/>
    <property type="match status" value="1"/>
</dbReference>
<sequence>MRTDVNVATAVTSTTLMILIVFSGSTQGDSRLCGKRLTDTLMLVCMGRGFNWQVDVKRSAWPFMEKRGGSTDAGGQKRAHITPRGIVDECCKQSCSYDALESYCADRQGGPTATPGIAGLATLGRLSLSGMRRPSLSRTGLTRYTSLGRGIIALPSPMQPADNETSVQPEESTVNNESNLDNAHASSINTDPNRITAWKNQKFFFLPPPPS</sequence>
<keyword evidence="5" id="KW-0372">Hormone</keyword>
<dbReference type="PRINTS" id="PR00276">
    <property type="entry name" value="INSULINFAMLY"/>
</dbReference>
<proteinExistence type="inferred from homology"/>
<dbReference type="SUPFAM" id="SSF56994">
    <property type="entry name" value="Insulin-like"/>
    <property type="match status" value="1"/>
</dbReference>
<dbReference type="PANTHER" id="PTHR46845:SF1">
    <property type="entry name" value="INSULIN-LIKE GROWTH FACTOR I"/>
    <property type="match status" value="1"/>
</dbReference>
<evidence type="ECO:0000256" key="4">
    <source>
        <dbReference type="ARBA" id="ARBA00022526"/>
    </source>
</evidence>
<keyword evidence="6" id="KW-0732">Signal</keyword>
<evidence type="ECO:0000256" key="1">
    <source>
        <dbReference type="ARBA" id="ARBA00004613"/>
    </source>
</evidence>
<gene>
    <name evidence="13" type="primary">LOC106807820</name>
</gene>
<evidence type="ECO:0000259" key="11">
    <source>
        <dbReference type="SMART" id="SM00078"/>
    </source>
</evidence>
<dbReference type="InterPro" id="IPR004825">
    <property type="entry name" value="Insulin"/>
</dbReference>
<dbReference type="InterPro" id="IPR022352">
    <property type="entry name" value="Ins/IGF/rlx"/>
</dbReference>
<evidence type="ECO:0000256" key="5">
    <source>
        <dbReference type="ARBA" id="ARBA00022702"/>
    </source>
</evidence>
<dbReference type="PANTHER" id="PTHR46845">
    <property type="entry name" value="INSULIN-LIKE GROWTH FACTOR I"/>
    <property type="match status" value="1"/>
</dbReference>
<dbReference type="InterPro" id="IPR016179">
    <property type="entry name" value="Insulin-like"/>
</dbReference>
<protein>
    <submittedName>
        <fullName evidence="13">Insulin-like peptide</fullName>
    </submittedName>
</protein>
<comment type="similarity">
    <text evidence="2 9">Belongs to the insulin family.</text>
</comment>
<dbReference type="InterPro" id="IPR036438">
    <property type="entry name" value="Insulin-like_sf"/>
</dbReference>
<feature type="domain" description="Insulin-like" evidence="11">
    <location>
        <begin position="30"/>
        <end position="104"/>
    </location>
</feature>
<dbReference type="Gene3D" id="1.10.100.10">
    <property type="entry name" value="Insulin-like"/>
    <property type="match status" value="1"/>
</dbReference>
<comment type="subcellular location">
    <subcellularLocation>
        <location evidence="1 9">Secreted</location>
    </subcellularLocation>
</comment>